<comment type="caution">
    <text evidence="1">The sequence shown here is derived from an EMBL/GenBank/DDBJ whole genome shotgun (WGS) entry which is preliminary data.</text>
</comment>
<proteinExistence type="predicted"/>
<sequence>MLTVDLKVAGTNSTYFCTVLEQGGSVVKGTGLSWASAYQKVELRETQRRLMQCVDVCEGSPCEQQCTDHFGRVVCTCYPGFRFDRERHRRHLHPYCLGPYACPTHPCPAVPHTQLGHTL</sequence>
<reference evidence="1 2" key="1">
    <citation type="submission" date="2015-08" db="EMBL/GenBank/DDBJ databases">
        <title>The genome of the Asian arowana (Scleropages formosus).</title>
        <authorList>
            <person name="Tan M.H."/>
            <person name="Gan H.M."/>
            <person name="Croft L.J."/>
            <person name="Austin C.M."/>
        </authorList>
    </citation>
    <scope>NUCLEOTIDE SEQUENCE [LARGE SCALE GENOMIC DNA]</scope>
    <source>
        <strain evidence="1">Aro1</strain>
    </source>
</reference>
<evidence type="ECO:0000313" key="1">
    <source>
        <dbReference type="EMBL" id="KPP61281.1"/>
    </source>
</evidence>
<name>A0A0N8JWL6_SCLFO</name>
<protein>
    <recommendedName>
        <fullName evidence="3">EGF-like domain-containing protein</fullName>
    </recommendedName>
</protein>
<dbReference type="SUPFAM" id="SSF57196">
    <property type="entry name" value="EGF/Laminin"/>
    <property type="match status" value="1"/>
</dbReference>
<dbReference type="Gene3D" id="2.10.25.10">
    <property type="entry name" value="Laminin"/>
    <property type="match status" value="1"/>
</dbReference>
<dbReference type="Proteomes" id="UP000034805">
    <property type="component" value="Unassembled WGS sequence"/>
</dbReference>
<evidence type="ECO:0000313" key="2">
    <source>
        <dbReference type="Proteomes" id="UP000034805"/>
    </source>
</evidence>
<gene>
    <name evidence="1" type="ORF">Z043_120639</name>
</gene>
<accession>A0A0N8JWL6</accession>
<dbReference type="AlphaFoldDB" id="A0A0N8JWL6"/>
<evidence type="ECO:0008006" key="3">
    <source>
        <dbReference type="Google" id="ProtNLM"/>
    </source>
</evidence>
<dbReference type="EMBL" id="JARO02009772">
    <property type="protein sequence ID" value="KPP61281.1"/>
    <property type="molecule type" value="Genomic_DNA"/>
</dbReference>
<organism evidence="1 2">
    <name type="scientific">Scleropages formosus</name>
    <name type="common">Asian bonytongue</name>
    <name type="synonym">Osteoglossum formosum</name>
    <dbReference type="NCBI Taxonomy" id="113540"/>
    <lineage>
        <taxon>Eukaryota</taxon>
        <taxon>Metazoa</taxon>
        <taxon>Chordata</taxon>
        <taxon>Craniata</taxon>
        <taxon>Vertebrata</taxon>
        <taxon>Euteleostomi</taxon>
        <taxon>Actinopterygii</taxon>
        <taxon>Neopterygii</taxon>
        <taxon>Teleostei</taxon>
        <taxon>Osteoglossocephala</taxon>
        <taxon>Osteoglossomorpha</taxon>
        <taxon>Osteoglossiformes</taxon>
        <taxon>Osteoglossidae</taxon>
        <taxon>Scleropages</taxon>
    </lineage>
</organism>